<dbReference type="InterPro" id="IPR036873">
    <property type="entry name" value="Rhodanese-like_dom_sf"/>
</dbReference>
<evidence type="ECO:0000313" key="3">
    <source>
        <dbReference type="EMBL" id="WIY06605.1"/>
    </source>
</evidence>
<protein>
    <submittedName>
        <fullName evidence="3">Rhodanese-like domain-containing protein</fullName>
    </submittedName>
</protein>
<dbReference type="PANTHER" id="PTHR43031:SF1">
    <property type="entry name" value="PYRIDINE NUCLEOTIDE-DISULPHIDE OXIDOREDUCTASE"/>
    <property type="match status" value="1"/>
</dbReference>
<gene>
    <name evidence="3" type="ORF">QRX60_23165</name>
</gene>
<dbReference type="Gene3D" id="6.10.140.1340">
    <property type="match status" value="1"/>
</dbReference>
<keyword evidence="4" id="KW-1185">Reference proteome</keyword>
<dbReference type="GO" id="GO:0004792">
    <property type="term" value="F:thiosulfate-cyanide sulfurtransferase activity"/>
    <property type="evidence" value="ECO:0007669"/>
    <property type="project" value="InterPro"/>
</dbReference>
<dbReference type="SMART" id="SM00450">
    <property type="entry name" value="RHOD"/>
    <property type="match status" value="1"/>
</dbReference>
<keyword evidence="1" id="KW-0812">Transmembrane</keyword>
<keyword evidence="1" id="KW-1133">Transmembrane helix</keyword>
<dbReference type="InterPro" id="IPR050229">
    <property type="entry name" value="GlpE_sulfurtransferase"/>
</dbReference>
<dbReference type="InterPro" id="IPR001763">
    <property type="entry name" value="Rhodanese-like_dom"/>
</dbReference>
<dbReference type="SUPFAM" id="SSF52821">
    <property type="entry name" value="Rhodanese/Cell cycle control phosphatase"/>
    <property type="match status" value="1"/>
</dbReference>
<dbReference type="RefSeq" id="WP_286002864.1">
    <property type="nucleotide sequence ID" value="NZ_CP127295.1"/>
</dbReference>
<dbReference type="Gene3D" id="3.40.250.10">
    <property type="entry name" value="Rhodanese-like domain"/>
    <property type="match status" value="1"/>
</dbReference>
<dbReference type="Proteomes" id="UP001239397">
    <property type="component" value="Chromosome"/>
</dbReference>
<dbReference type="PROSITE" id="PS00380">
    <property type="entry name" value="RHODANESE_1"/>
    <property type="match status" value="1"/>
</dbReference>
<organism evidence="3 4">
    <name type="scientific">Amycolatopsis mongoliensis</name>
    <dbReference type="NCBI Taxonomy" id="715475"/>
    <lineage>
        <taxon>Bacteria</taxon>
        <taxon>Bacillati</taxon>
        <taxon>Actinomycetota</taxon>
        <taxon>Actinomycetes</taxon>
        <taxon>Pseudonocardiales</taxon>
        <taxon>Pseudonocardiaceae</taxon>
        <taxon>Amycolatopsis</taxon>
    </lineage>
</organism>
<proteinExistence type="predicted"/>
<dbReference type="CDD" id="cd00158">
    <property type="entry name" value="RHOD"/>
    <property type="match status" value="1"/>
</dbReference>
<dbReference type="Pfam" id="PF00581">
    <property type="entry name" value="Rhodanese"/>
    <property type="match status" value="1"/>
</dbReference>
<evidence type="ECO:0000259" key="2">
    <source>
        <dbReference type="PROSITE" id="PS50206"/>
    </source>
</evidence>
<dbReference type="InterPro" id="IPR021309">
    <property type="entry name" value="YgaP-like_TM"/>
</dbReference>
<dbReference type="PROSITE" id="PS50206">
    <property type="entry name" value="RHODANESE_3"/>
    <property type="match status" value="1"/>
</dbReference>
<keyword evidence="1" id="KW-0472">Membrane</keyword>
<dbReference type="InterPro" id="IPR001307">
    <property type="entry name" value="Thiosulphate_STrfase_CS"/>
</dbReference>
<feature type="transmembrane region" description="Helical" evidence="1">
    <location>
        <begin position="116"/>
        <end position="134"/>
    </location>
</feature>
<feature type="transmembrane region" description="Helical" evidence="1">
    <location>
        <begin position="140"/>
        <end position="164"/>
    </location>
</feature>
<dbReference type="KEGG" id="amog:QRX60_23165"/>
<dbReference type="EMBL" id="CP127295">
    <property type="protein sequence ID" value="WIY06605.1"/>
    <property type="molecule type" value="Genomic_DNA"/>
</dbReference>
<feature type="domain" description="Rhodanese" evidence="2">
    <location>
        <begin position="15"/>
        <end position="105"/>
    </location>
</feature>
<evidence type="ECO:0000313" key="4">
    <source>
        <dbReference type="Proteomes" id="UP001239397"/>
    </source>
</evidence>
<evidence type="ECO:0000256" key="1">
    <source>
        <dbReference type="SAM" id="Phobius"/>
    </source>
</evidence>
<accession>A0A9Y2JXR1</accession>
<dbReference type="PANTHER" id="PTHR43031">
    <property type="entry name" value="FAD-DEPENDENT OXIDOREDUCTASE"/>
    <property type="match status" value="1"/>
</dbReference>
<name>A0A9Y2JXR1_9PSEU</name>
<sequence length="187" mass="19619">MSSLDVASARHLVANNPDTLVVDVRTPAEFGTAHIPGAVNLPVDQVDTHLRRIVADAGGRMILVCQGGSRAERCQRVLAAAGLADTTVLEGGMNAWAASGAPITRGVPRWSLERQVRLAAGGIVLLSVVVSLWWPPARFLAGLVGAGLALAAVTDTCVMGLLLAKLPYNRRGGTDIERSLARLSRRG</sequence>
<dbReference type="Pfam" id="PF11127">
    <property type="entry name" value="YgaP-like_TM"/>
    <property type="match status" value="1"/>
</dbReference>
<reference evidence="3 4" key="1">
    <citation type="submission" date="2023-06" db="EMBL/GenBank/DDBJ databases">
        <authorList>
            <person name="Oyuntsetseg B."/>
            <person name="Kim S.B."/>
        </authorList>
    </citation>
    <scope>NUCLEOTIDE SEQUENCE [LARGE SCALE GENOMIC DNA]</scope>
    <source>
        <strain evidence="3 4">4-36</strain>
    </source>
</reference>
<dbReference type="AlphaFoldDB" id="A0A9Y2JXR1"/>